<name>A0A4R0XMH7_9BURK</name>
<accession>A0A4R0XMH7</accession>
<evidence type="ECO:0000313" key="1">
    <source>
        <dbReference type="EMBL" id="TCG09370.1"/>
    </source>
</evidence>
<dbReference type="AlphaFoldDB" id="A0A4R0XMH7"/>
<proteinExistence type="predicted"/>
<sequence length="96" mass="11222">MCDRWRNDFSTFLADMGERPVGMTLDRFPDTDGHYEPGNCRWATNREQQNNRRNNVLIEHGGQMKTCTQVAREYGIRPSVFIGRIRRGWSVERATS</sequence>
<comment type="caution">
    <text evidence="1">The sequence shown here is derived from an EMBL/GenBank/DDBJ whole genome shotgun (WGS) entry which is preliminary data.</text>
</comment>
<keyword evidence="2" id="KW-1185">Reference proteome</keyword>
<dbReference type="EMBL" id="MWML01000013">
    <property type="protein sequence ID" value="TCG09370.1"/>
    <property type="molecule type" value="Genomic_DNA"/>
</dbReference>
<gene>
    <name evidence="1" type="ORF">BZM27_06105</name>
</gene>
<organism evidence="1 2">
    <name type="scientific">Paraburkholderia steynii</name>
    <dbReference type="NCBI Taxonomy" id="1245441"/>
    <lineage>
        <taxon>Bacteria</taxon>
        <taxon>Pseudomonadati</taxon>
        <taxon>Pseudomonadota</taxon>
        <taxon>Betaproteobacteria</taxon>
        <taxon>Burkholderiales</taxon>
        <taxon>Burkholderiaceae</taxon>
        <taxon>Paraburkholderia</taxon>
    </lineage>
</organism>
<protein>
    <submittedName>
        <fullName evidence="1">Uncharacterized protein</fullName>
    </submittedName>
</protein>
<dbReference type="Proteomes" id="UP000294200">
    <property type="component" value="Unassembled WGS sequence"/>
</dbReference>
<evidence type="ECO:0000313" key="2">
    <source>
        <dbReference type="Proteomes" id="UP000294200"/>
    </source>
</evidence>
<reference evidence="1 2" key="1">
    <citation type="submission" date="2017-02" db="EMBL/GenBank/DDBJ databases">
        <title>Paraburkholderia sophoroidis sp. nov. and Paraburkholderia steynii sp. nov. rhizobial symbionts of the fynbos legume Hypocalyptus sophoroides.</title>
        <authorList>
            <person name="Steenkamp E.T."/>
            <person name="Beukes C.W."/>
            <person name="Van Zyl E."/>
            <person name="Avontuur J."/>
            <person name="Chan W.Y."/>
            <person name="Hassen A."/>
            <person name="Palmer M."/>
            <person name="Mthombeni L."/>
            <person name="Phalane F."/>
            <person name="Sereme K."/>
            <person name="Venter S.N."/>
        </authorList>
    </citation>
    <scope>NUCLEOTIDE SEQUENCE [LARGE SCALE GENOMIC DNA]</scope>
    <source>
        <strain evidence="1 2">HC1.1ba</strain>
    </source>
</reference>